<keyword evidence="1" id="KW-0812">Transmembrane</keyword>
<evidence type="ECO:0000256" key="1">
    <source>
        <dbReference type="SAM" id="Phobius"/>
    </source>
</evidence>
<protein>
    <submittedName>
        <fullName evidence="2">PilN domain-containing protein</fullName>
    </submittedName>
</protein>
<gene>
    <name evidence="2" type="ORF">ACFP9W_00800</name>
</gene>
<dbReference type="PANTHER" id="PTHR40278:SF1">
    <property type="entry name" value="DNA UTILIZATION PROTEIN HOFN"/>
    <property type="match status" value="1"/>
</dbReference>
<sequence length="186" mass="21591">MTGVNLLPWRETAIKQRARHWVIRYSVLLMVITLLCTVGYVILRDRLQKMLLLDEQQQQQQLRINQLITEQQQLSLRLDDLRKNREARQVQQEQQLQWRRFWADLPGLMPASVWLSSVSRQKGVLIFRGQTDSVSQLIRFNRHLAGHPFLSSPAIQELVTVAEGGYRFTLTARLLPGLHGKEDGNA</sequence>
<dbReference type="InterPro" id="IPR007813">
    <property type="entry name" value="PilN"/>
</dbReference>
<evidence type="ECO:0000313" key="2">
    <source>
        <dbReference type="EMBL" id="MFC6376665.1"/>
    </source>
</evidence>
<accession>A0ABW1VVE6</accession>
<dbReference type="Pfam" id="PF05137">
    <property type="entry name" value="PilN"/>
    <property type="match status" value="1"/>
</dbReference>
<organism evidence="2 3">
    <name type="scientific">Tatumella terrea</name>
    <dbReference type="NCBI Taxonomy" id="419007"/>
    <lineage>
        <taxon>Bacteria</taxon>
        <taxon>Pseudomonadati</taxon>
        <taxon>Pseudomonadota</taxon>
        <taxon>Gammaproteobacteria</taxon>
        <taxon>Enterobacterales</taxon>
        <taxon>Erwiniaceae</taxon>
        <taxon>Tatumella</taxon>
    </lineage>
</organism>
<reference evidence="3" key="1">
    <citation type="journal article" date="2019" name="Int. J. Syst. Evol. Microbiol.">
        <title>The Global Catalogue of Microorganisms (GCM) 10K type strain sequencing project: providing services to taxonomists for standard genome sequencing and annotation.</title>
        <authorList>
            <consortium name="The Broad Institute Genomics Platform"/>
            <consortium name="The Broad Institute Genome Sequencing Center for Infectious Disease"/>
            <person name="Wu L."/>
            <person name="Ma J."/>
        </authorList>
    </citation>
    <scope>NUCLEOTIDE SEQUENCE [LARGE SCALE GENOMIC DNA]</scope>
    <source>
        <strain evidence="3">CGMCC 1.18518</strain>
    </source>
</reference>
<dbReference type="PANTHER" id="PTHR40278">
    <property type="entry name" value="DNA UTILIZATION PROTEIN HOFN"/>
    <property type="match status" value="1"/>
</dbReference>
<proteinExistence type="predicted"/>
<comment type="caution">
    <text evidence="2">The sequence shown here is derived from an EMBL/GenBank/DDBJ whole genome shotgun (WGS) entry which is preliminary data.</text>
</comment>
<dbReference type="EMBL" id="JBHSUB010000001">
    <property type="protein sequence ID" value="MFC6376665.1"/>
    <property type="molecule type" value="Genomic_DNA"/>
</dbReference>
<dbReference type="InterPro" id="IPR052534">
    <property type="entry name" value="Extracell_DNA_Util/SecSys_Comp"/>
</dbReference>
<dbReference type="RefSeq" id="WP_385945666.1">
    <property type="nucleotide sequence ID" value="NZ_JBHSUB010000001.1"/>
</dbReference>
<dbReference type="Proteomes" id="UP001596230">
    <property type="component" value="Unassembled WGS sequence"/>
</dbReference>
<name>A0ABW1VVE6_9GAMM</name>
<evidence type="ECO:0000313" key="3">
    <source>
        <dbReference type="Proteomes" id="UP001596230"/>
    </source>
</evidence>
<keyword evidence="3" id="KW-1185">Reference proteome</keyword>
<keyword evidence="1" id="KW-0472">Membrane</keyword>
<keyword evidence="1" id="KW-1133">Transmembrane helix</keyword>
<feature type="transmembrane region" description="Helical" evidence="1">
    <location>
        <begin position="22"/>
        <end position="43"/>
    </location>
</feature>